<keyword evidence="6" id="KW-1185">Reference proteome</keyword>
<dbReference type="PANTHER" id="PTHR10264">
    <property type="entry name" value="BAND 7 PROTEIN-RELATED"/>
    <property type="match status" value="1"/>
</dbReference>
<comment type="caution">
    <text evidence="5">The sequence shown here is derived from an EMBL/GenBank/DDBJ whole genome shotgun (WGS) entry which is preliminary data.</text>
</comment>
<feature type="transmembrane region" description="Helical" evidence="3">
    <location>
        <begin position="62"/>
        <end position="87"/>
    </location>
</feature>
<dbReference type="SUPFAM" id="SSF117892">
    <property type="entry name" value="Band 7/SPFH domain"/>
    <property type="match status" value="1"/>
</dbReference>
<evidence type="ECO:0000256" key="3">
    <source>
        <dbReference type="SAM" id="Phobius"/>
    </source>
</evidence>
<dbReference type="PRINTS" id="PR00721">
    <property type="entry name" value="STOMATIN"/>
</dbReference>
<evidence type="ECO:0000259" key="4">
    <source>
        <dbReference type="SMART" id="SM00244"/>
    </source>
</evidence>
<feature type="region of interest" description="Disordered" evidence="2">
    <location>
        <begin position="1"/>
        <end position="26"/>
    </location>
</feature>
<dbReference type="Gene3D" id="6.10.250.2090">
    <property type="match status" value="1"/>
</dbReference>
<dbReference type="Proteomes" id="UP001189180">
    <property type="component" value="Unassembled WGS sequence"/>
</dbReference>
<dbReference type="FunFam" id="3.30.479.30:FF:000004">
    <property type="entry name" value="Putative membrane protease family, stomatin"/>
    <property type="match status" value="1"/>
</dbReference>
<reference evidence="5 6" key="1">
    <citation type="submission" date="2024-08" db="EMBL/GenBank/DDBJ databases">
        <authorList>
            <person name="Paterson S."/>
        </authorList>
    </citation>
    <scope>NUCLEOTIDE SEQUENCE [LARGE SCALE GENOMIC DNA]</scope>
</reference>
<evidence type="ECO:0000256" key="1">
    <source>
        <dbReference type="ARBA" id="ARBA00008164"/>
    </source>
</evidence>
<protein>
    <recommendedName>
        <fullName evidence="4">Band 7 domain-containing protein</fullName>
    </recommendedName>
</protein>
<keyword evidence="3" id="KW-0472">Membrane</keyword>
<gene>
    <name evidence="5" type="ORF">FHB240107_LOCUS8449</name>
</gene>
<evidence type="ECO:0000313" key="6">
    <source>
        <dbReference type="Proteomes" id="UP001189180"/>
    </source>
</evidence>
<dbReference type="AlphaFoldDB" id="A0ABC9HIQ4"/>
<accession>A0ABC9HIQ4</accession>
<dbReference type="InterPro" id="IPR001107">
    <property type="entry name" value="Band_7"/>
</dbReference>
<organism evidence="5 6">
    <name type="scientific">Fasciola hepatica</name>
    <name type="common">Liver fluke</name>
    <dbReference type="NCBI Taxonomy" id="6192"/>
    <lineage>
        <taxon>Eukaryota</taxon>
        <taxon>Metazoa</taxon>
        <taxon>Spiralia</taxon>
        <taxon>Lophotrochozoa</taxon>
        <taxon>Platyhelminthes</taxon>
        <taxon>Trematoda</taxon>
        <taxon>Digenea</taxon>
        <taxon>Plagiorchiida</taxon>
        <taxon>Echinostomata</taxon>
        <taxon>Echinostomatoidea</taxon>
        <taxon>Fasciolidae</taxon>
        <taxon>Fasciola</taxon>
    </lineage>
</organism>
<dbReference type="Pfam" id="PF01145">
    <property type="entry name" value="Band_7"/>
    <property type="match status" value="1"/>
</dbReference>
<name>A0ABC9HIQ4_FASHE</name>
<evidence type="ECO:0000256" key="2">
    <source>
        <dbReference type="SAM" id="MobiDB-lite"/>
    </source>
</evidence>
<dbReference type="InterPro" id="IPR043202">
    <property type="entry name" value="Band-7_stomatin-like"/>
</dbReference>
<dbReference type="InterPro" id="IPR001972">
    <property type="entry name" value="Stomatin_HflK_fam"/>
</dbReference>
<comment type="similarity">
    <text evidence="1">Belongs to the band 7/mec-2 family.</text>
</comment>
<dbReference type="InterPro" id="IPR036013">
    <property type="entry name" value="Band_7/SPFH_dom_sf"/>
</dbReference>
<keyword evidence="3" id="KW-1133">Transmembrane helix</keyword>
<dbReference type="GO" id="GO:0009898">
    <property type="term" value="C:cytoplasmic side of plasma membrane"/>
    <property type="evidence" value="ECO:0007669"/>
    <property type="project" value="UniProtKB-ARBA"/>
</dbReference>
<sequence>MLEENESDSETAKNNTKQVRKRTRDIPSTSVHVTPIADPTYMGQLNPAQIDLETEGHGCCGFLVIFLVIVFYVILFPLTIWFSFTVIQSFERGVVLRLGKLRKQNGTFILGSGIQFVLPCVDTIMKVDMRTITVTIPSQDVLTRDSVTVGVDAVVYMRVINPAQALLCVQNWTLSTELLAVSSLRTVIGNHRLAELLSCREQIDARLKTQLDEATGPWGINVERVEIKDVSLPQDMQRAMAAEAQATQAAQAKVIAAKGELDSSQMLQEAAQRMSTAPGALQLRYLQTLATIATERNSTIIFPIPMELLNALKPKKQ</sequence>
<evidence type="ECO:0000313" key="5">
    <source>
        <dbReference type="EMBL" id="CAM0512299.1"/>
    </source>
</evidence>
<proteinExistence type="inferred from homology"/>
<dbReference type="EMBL" id="CANUEZ050000210">
    <property type="protein sequence ID" value="CAM0512299.1"/>
    <property type="molecule type" value="Genomic_DNA"/>
</dbReference>
<dbReference type="SMART" id="SM00244">
    <property type="entry name" value="PHB"/>
    <property type="match status" value="1"/>
</dbReference>
<dbReference type="Gene3D" id="3.30.479.30">
    <property type="entry name" value="Band 7 domain"/>
    <property type="match status" value="1"/>
</dbReference>
<dbReference type="PANTHER" id="PTHR10264:SF19">
    <property type="entry name" value="AT06885P-RELATED"/>
    <property type="match status" value="1"/>
</dbReference>
<feature type="domain" description="Band 7" evidence="4">
    <location>
        <begin position="82"/>
        <end position="244"/>
    </location>
</feature>
<keyword evidence="3" id="KW-0812">Transmembrane</keyword>